<reference evidence="2 3" key="1">
    <citation type="journal article" date="2014" name="Agronomy (Basel)">
        <title>A Draft Genome Sequence for Ensete ventricosum, the Drought-Tolerant Tree Against Hunger.</title>
        <authorList>
            <person name="Harrison J."/>
            <person name="Moore K.A."/>
            <person name="Paszkiewicz K."/>
            <person name="Jones T."/>
            <person name="Grant M."/>
            <person name="Ambacheew D."/>
            <person name="Muzemil S."/>
            <person name="Studholme D.J."/>
        </authorList>
    </citation>
    <scope>NUCLEOTIDE SEQUENCE [LARGE SCALE GENOMIC DNA]</scope>
</reference>
<feature type="region of interest" description="Disordered" evidence="1">
    <location>
        <begin position="59"/>
        <end position="85"/>
    </location>
</feature>
<evidence type="ECO:0000313" key="2">
    <source>
        <dbReference type="EMBL" id="RRT54268.1"/>
    </source>
</evidence>
<sequence length="85" mass="9099">MAIGDDVNNQQHRLWLAEKKRVAGSRGSVKGTTTIDDCVTVAPFLAVERCCREPPHAAKSLGRMVDPGGQGFVATRGNPVPGRKD</sequence>
<dbReference type="AlphaFoldDB" id="A0A426YRC0"/>
<dbReference type="Proteomes" id="UP000287651">
    <property type="component" value="Unassembled WGS sequence"/>
</dbReference>
<protein>
    <submittedName>
        <fullName evidence="2">Uncharacterized protein</fullName>
    </submittedName>
</protein>
<organism evidence="2 3">
    <name type="scientific">Ensete ventricosum</name>
    <name type="common">Abyssinian banana</name>
    <name type="synonym">Musa ensete</name>
    <dbReference type="NCBI Taxonomy" id="4639"/>
    <lineage>
        <taxon>Eukaryota</taxon>
        <taxon>Viridiplantae</taxon>
        <taxon>Streptophyta</taxon>
        <taxon>Embryophyta</taxon>
        <taxon>Tracheophyta</taxon>
        <taxon>Spermatophyta</taxon>
        <taxon>Magnoliopsida</taxon>
        <taxon>Liliopsida</taxon>
        <taxon>Zingiberales</taxon>
        <taxon>Musaceae</taxon>
        <taxon>Ensete</taxon>
    </lineage>
</organism>
<gene>
    <name evidence="2" type="ORF">B296_00027111</name>
</gene>
<proteinExistence type="predicted"/>
<comment type="caution">
    <text evidence="2">The sequence shown here is derived from an EMBL/GenBank/DDBJ whole genome shotgun (WGS) entry which is preliminary data.</text>
</comment>
<name>A0A426YRC0_ENSVE</name>
<evidence type="ECO:0000313" key="3">
    <source>
        <dbReference type="Proteomes" id="UP000287651"/>
    </source>
</evidence>
<dbReference type="EMBL" id="AMZH03010688">
    <property type="protein sequence ID" value="RRT54268.1"/>
    <property type="molecule type" value="Genomic_DNA"/>
</dbReference>
<evidence type="ECO:0000256" key="1">
    <source>
        <dbReference type="SAM" id="MobiDB-lite"/>
    </source>
</evidence>
<accession>A0A426YRC0</accession>